<evidence type="ECO:0000313" key="2">
    <source>
        <dbReference type="EMBL" id="SEM73882.1"/>
    </source>
</evidence>
<organism evidence="2 3">
    <name type="scientific">Mucilaginibacter gossypiicola</name>
    <dbReference type="NCBI Taxonomy" id="551995"/>
    <lineage>
        <taxon>Bacteria</taxon>
        <taxon>Pseudomonadati</taxon>
        <taxon>Bacteroidota</taxon>
        <taxon>Sphingobacteriia</taxon>
        <taxon>Sphingobacteriales</taxon>
        <taxon>Sphingobacteriaceae</taxon>
        <taxon>Mucilaginibacter</taxon>
    </lineage>
</organism>
<dbReference type="InterPro" id="IPR025375">
    <property type="entry name" value="DUF4365"/>
</dbReference>
<dbReference type="STRING" id="551995.SAMN05192574_101654"/>
<dbReference type="RefSeq" id="WP_091207530.1">
    <property type="nucleotide sequence ID" value="NZ_FOCL01000001.1"/>
</dbReference>
<dbReference type="EMBL" id="FOCL01000001">
    <property type="protein sequence ID" value="SEM73882.1"/>
    <property type="molecule type" value="Genomic_DNA"/>
</dbReference>
<dbReference type="AlphaFoldDB" id="A0A1H8AT23"/>
<reference evidence="3" key="1">
    <citation type="submission" date="2016-10" db="EMBL/GenBank/DDBJ databases">
        <authorList>
            <person name="Varghese N."/>
            <person name="Submissions S."/>
        </authorList>
    </citation>
    <scope>NUCLEOTIDE SEQUENCE [LARGE SCALE GENOMIC DNA]</scope>
    <source>
        <strain evidence="3">Gh-48</strain>
    </source>
</reference>
<proteinExistence type="predicted"/>
<evidence type="ECO:0000313" key="3">
    <source>
        <dbReference type="Proteomes" id="UP000198942"/>
    </source>
</evidence>
<accession>A0A1H8AT23</accession>
<gene>
    <name evidence="2" type="ORF">SAMN05192574_101654</name>
</gene>
<protein>
    <recommendedName>
        <fullName evidence="1">DUF4365 domain-containing protein</fullName>
    </recommendedName>
</protein>
<keyword evidence="3" id="KW-1185">Reference proteome</keyword>
<dbReference type="Pfam" id="PF14280">
    <property type="entry name" value="DUF4365"/>
    <property type="match status" value="1"/>
</dbReference>
<sequence>MGKKTSGKKKTDYTDDFKAIDGRKKGNLLLQKTFDEIGNIYSGIHISVVSEENQDDRGIDFQVEIIGKAKNETLEIFKLQNKGTLDPVKPLIKTENKGLISFQISLRHVRYYRQEIPFATMFMLCDVPNQKVFWHAIQLDDSVDDRVDQAGDDQESVQIYINPAHQLNAQNFEKFLDQIGESKSTQFYKTTDKDSPIFSNGADFEVDEKKPLLDQVYDLFEYLYDEIRYLPRHLLIRNKPFKKADGFIPYINSFKATTDNKELIELFDSFQVNDDHSITFKNPSLISGVVDAENKAKLVLKKFTENHIYWLGNDSRKSDVSLRYFPDQECDCVACRYYKLDIPGSIKSIDNQPTEGLLDKMKVAYMHYQLGNFVKAAEMQKTIAKEAKIAKKPVIYAITQFNLIKLGRLIKGGYYDIDIINTAASDQNIDLDKVVLRSATKGHNLKLAKWIKNQNFINEPAYEIHEAVGKIRDNYQSFIDGNVGRNRHFNELIDSVAQLNSFVNGNYIVFDRWGEYKQLIDAMTEGLFAAYAMKDENPNLPQKINDYHLHRMIFDGSQEMIWRYFNKYRLTSIAYEPWEKDDNLHLLIKNLLANNHLVDEAFKNYSPDDGFFWRNKYPSLFANTLCIASIVEMSDLEAETVISQIICCINNGPLHSPDCYVNVNSFIVKKHPQLASSTLERLFWFSLLQKDAYAQARISIVSNAIKFRGIKLQVSKAEEKVLMNSNAKDDERRENNIGVYVYPILPATLQKKIINKLEKRLDHKFDAYQYYYASIYDLPLDLKYLDKFIAQAVPDPNRPNFQAMLGSETENKYPMFDMLLNLCFKMEIDLKKITDLNFFGYGDYYDWLLDIANFDYSKFKVRWIGLYATKFYFAAFRKHPVIKSTLETYLKSKRDNRMERLYIDLYNPLNIESVED</sequence>
<evidence type="ECO:0000259" key="1">
    <source>
        <dbReference type="Pfam" id="PF14280"/>
    </source>
</evidence>
<name>A0A1H8AT23_9SPHI</name>
<dbReference type="Proteomes" id="UP000198942">
    <property type="component" value="Unassembled WGS sequence"/>
</dbReference>
<feature type="domain" description="DUF4365" evidence="1">
    <location>
        <begin position="47"/>
        <end position="175"/>
    </location>
</feature>
<dbReference type="OrthoDB" id="799739at2"/>